<dbReference type="CDD" id="cd00590">
    <property type="entry name" value="RRM_SF"/>
    <property type="match status" value="1"/>
</dbReference>
<dbReference type="VEuPathDB" id="MicrosporidiaDB:CWI36_0331p0020"/>
<dbReference type="Pfam" id="PF00076">
    <property type="entry name" value="RRM_1"/>
    <property type="match status" value="4"/>
</dbReference>
<feature type="domain" description="RRM" evidence="5">
    <location>
        <begin position="120"/>
        <end position="202"/>
    </location>
</feature>
<name>A0A4Q9LI67_9MICR</name>
<evidence type="ECO:0000313" key="6">
    <source>
        <dbReference type="EMBL" id="TBU06921.1"/>
    </source>
</evidence>
<evidence type="ECO:0000256" key="1">
    <source>
        <dbReference type="ARBA" id="ARBA00022737"/>
    </source>
</evidence>
<evidence type="ECO:0000256" key="3">
    <source>
        <dbReference type="PROSITE-ProRule" id="PRU00176"/>
    </source>
</evidence>
<evidence type="ECO:0000313" key="7">
    <source>
        <dbReference type="Proteomes" id="UP000293045"/>
    </source>
</evidence>
<dbReference type="InterPro" id="IPR012677">
    <property type="entry name" value="Nucleotide-bd_a/b_plait_sf"/>
</dbReference>
<feature type="compositionally biased region" description="Basic and acidic residues" evidence="4">
    <location>
        <begin position="660"/>
        <end position="670"/>
    </location>
</feature>
<feature type="domain" description="RRM" evidence="5">
    <location>
        <begin position="304"/>
        <end position="379"/>
    </location>
</feature>
<dbReference type="Proteomes" id="UP000293045">
    <property type="component" value="Unassembled WGS sequence"/>
</dbReference>
<dbReference type="InterPro" id="IPR000504">
    <property type="entry name" value="RRM_dom"/>
</dbReference>
<reference evidence="6 7" key="1">
    <citation type="submission" date="2017-12" db="EMBL/GenBank/DDBJ databases">
        <authorList>
            <person name="Pombert J.-F."/>
            <person name="Haag K.L."/>
            <person name="Ebert D."/>
        </authorList>
    </citation>
    <scope>NUCLEOTIDE SEQUENCE [LARGE SCALE GENOMIC DNA]</scope>
    <source>
        <strain evidence="6">IL-BN-2</strain>
    </source>
</reference>
<dbReference type="PANTHER" id="PTHR24012">
    <property type="entry name" value="RNA BINDING PROTEIN"/>
    <property type="match status" value="1"/>
</dbReference>
<proteinExistence type="predicted"/>
<sequence>MFEEDRRDIAMEVNIKKNSIIRGYFISMVETYGSFNKPSDFIPRIEFTYEMSEDTFDKINAKNVRIDPAIKTLSKLRNQLHDVAKETKTVMKCLNEYSINFENFEMETKNASTDGVPTNTPIYVGDLSPKTLESDLYRIFSAVGTVTSIKMINIATDIVNPHASKCYAYISYLKKEDADNAVMELNFTELHGKKMRVMHYDKSLVKSVAGKNIIVKNLPDSVDSQLLYNTFKVFGDIMSCKVPTTSKGKSKGFGFIQFKDPASAKKAIDLANKCLMRGNKLKIEKYVSKDKVVSGKNVLENKFTNVYIKNFPSNITENDLTNILTQYGEITSFYMPLKENGQPKGFAFANFSENSSALEAIKNLHNKYVFTETEDDSVKCQEPFYIQRAQLKEEREEEMRNYISKMSLEGQNYKRNLYVTNIPSCFEELEVKDVFKKFGNIVSFALGKDFNVENGVKFAYVCYSTPDEASIAVEKGNEIYLDGQKLSVAFFKNKMERAAAREINSDSFSYQPDVGLGYSKIGMFGGSMPSFFNNMKENIISNGDMGYGNRKPYEDKKQLENDLYGVVLQMAPTFSKEWPILGVKNEEEFSRKMTDLLIQRPSCEIKIMVGLGNILDFNIKQTLNSYGENRDSDSSKIFKNEHKEPLEAEANGDASTIGVSERHDDTKKDDMIDETSSASSNEEIFDDKDRHLSDYDLIDISEGSITSDIDEIGTKEGEGIKD</sequence>
<dbReference type="GO" id="GO:0003723">
    <property type="term" value="F:RNA binding"/>
    <property type="evidence" value="ECO:0007669"/>
    <property type="project" value="UniProtKB-UniRule"/>
</dbReference>
<feature type="domain" description="RRM" evidence="5">
    <location>
        <begin position="211"/>
        <end position="288"/>
    </location>
</feature>
<accession>A0A4Q9LI67</accession>
<dbReference type="Gene3D" id="3.30.70.330">
    <property type="match status" value="4"/>
</dbReference>
<evidence type="ECO:0000256" key="2">
    <source>
        <dbReference type="ARBA" id="ARBA00022884"/>
    </source>
</evidence>
<feature type="domain" description="RRM" evidence="5">
    <location>
        <begin position="415"/>
        <end position="493"/>
    </location>
</feature>
<dbReference type="PROSITE" id="PS50102">
    <property type="entry name" value="RRM"/>
    <property type="match status" value="4"/>
</dbReference>
<comment type="caution">
    <text evidence="6">The sequence shown here is derived from an EMBL/GenBank/DDBJ whole genome shotgun (WGS) entry which is preliminary data.</text>
</comment>
<protein>
    <submittedName>
        <fullName evidence="6">Polyadenylate-binding protein</fullName>
    </submittedName>
</protein>
<dbReference type="AlphaFoldDB" id="A0A4Q9LI67"/>
<keyword evidence="2 3" id="KW-0694">RNA-binding</keyword>
<dbReference type="VEuPathDB" id="MicrosporidiaDB:CWI36_0331p0030"/>
<organism evidence="6 7">
    <name type="scientific">Hamiltosporidium magnivora</name>
    <dbReference type="NCBI Taxonomy" id="148818"/>
    <lineage>
        <taxon>Eukaryota</taxon>
        <taxon>Fungi</taxon>
        <taxon>Fungi incertae sedis</taxon>
        <taxon>Microsporidia</taxon>
        <taxon>Dubosqiidae</taxon>
        <taxon>Hamiltosporidium</taxon>
    </lineage>
</organism>
<dbReference type="InterPro" id="IPR035979">
    <property type="entry name" value="RBD_domain_sf"/>
</dbReference>
<dbReference type="SUPFAM" id="SSF54928">
    <property type="entry name" value="RNA-binding domain, RBD"/>
    <property type="match status" value="3"/>
</dbReference>
<keyword evidence="1" id="KW-0677">Repeat</keyword>
<gene>
    <name evidence="6" type="ORF">CWI39_0402p0010</name>
</gene>
<feature type="region of interest" description="Disordered" evidence="4">
    <location>
        <begin position="643"/>
        <end position="687"/>
    </location>
</feature>
<dbReference type="SMART" id="SM00360">
    <property type="entry name" value="RRM"/>
    <property type="match status" value="4"/>
</dbReference>
<dbReference type="VEuPathDB" id="MicrosporidiaDB:CWI39_0402p0010"/>
<dbReference type="VEuPathDB" id="MicrosporidiaDB:CWI36_0331p0010"/>
<evidence type="ECO:0000256" key="4">
    <source>
        <dbReference type="SAM" id="MobiDB-lite"/>
    </source>
</evidence>
<dbReference type="EMBL" id="PIXR01000402">
    <property type="protein sequence ID" value="TBU06921.1"/>
    <property type="molecule type" value="Genomic_DNA"/>
</dbReference>
<evidence type="ECO:0000259" key="5">
    <source>
        <dbReference type="PROSITE" id="PS50102"/>
    </source>
</evidence>